<keyword evidence="5" id="KW-1185">Reference proteome</keyword>
<evidence type="ECO:0008006" key="6">
    <source>
        <dbReference type="Google" id="ProtNLM"/>
    </source>
</evidence>
<dbReference type="InterPro" id="IPR026262">
    <property type="entry name" value="DinJ"/>
</dbReference>
<dbReference type="GO" id="GO:0015643">
    <property type="term" value="F:toxic substance binding"/>
    <property type="evidence" value="ECO:0007669"/>
    <property type="project" value="InterPro"/>
</dbReference>
<dbReference type="OMA" id="AMFKNWE"/>
<reference evidence="4" key="3">
    <citation type="submission" date="2015-06" db="UniProtKB">
        <authorList>
            <consortium name="EnsemblMetazoa"/>
        </authorList>
    </citation>
    <scope>IDENTIFICATION</scope>
</reference>
<dbReference type="InterPro" id="IPR013321">
    <property type="entry name" value="Arc_rbn_hlx_hlx"/>
</dbReference>
<evidence type="ECO:0000313" key="3">
    <source>
        <dbReference type="EMBL" id="ELT92707.1"/>
    </source>
</evidence>
<dbReference type="EMBL" id="KB310024">
    <property type="protein sequence ID" value="ELT92707.1"/>
    <property type="molecule type" value="Genomic_DNA"/>
</dbReference>
<proteinExistence type="inferred from homology"/>
<dbReference type="Gene3D" id="1.10.1220.10">
    <property type="entry name" value="Met repressor-like"/>
    <property type="match status" value="1"/>
</dbReference>
<reference evidence="3 5" key="2">
    <citation type="journal article" date="2013" name="Nature">
        <title>Insights into bilaterian evolution from three spiralian genomes.</title>
        <authorList>
            <person name="Simakov O."/>
            <person name="Marletaz F."/>
            <person name="Cho S.J."/>
            <person name="Edsinger-Gonzales E."/>
            <person name="Havlak P."/>
            <person name="Hellsten U."/>
            <person name="Kuo D.H."/>
            <person name="Larsson T."/>
            <person name="Lv J."/>
            <person name="Arendt D."/>
            <person name="Savage R."/>
            <person name="Osoegawa K."/>
            <person name="de Jong P."/>
            <person name="Grimwood J."/>
            <person name="Chapman J.A."/>
            <person name="Shapiro H."/>
            <person name="Aerts A."/>
            <person name="Otillar R.P."/>
            <person name="Terry A.Y."/>
            <person name="Boore J.L."/>
            <person name="Grigoriev I.V."/>
            <person name="Lindberg D.R."/>
            <person name="Seaver E.C."/>
            <person name="Weisblat D.A."/>
            <person name="Putnam N.H."/>
            <person name="Rokhsar D.S."/>
        </authorList>
    </citation>
    <scope>NUCLEOTIDE SEQUENCE</scope>
    <source>
        <strain evidence="3 5">I ESC-2004</strain>
    </source>
</reference>
<sequence>MAKETTVRARIDESLKQEAEEILHQLGLTTSQAINLYFSQIILRRGMPFDVRLPEETAEKS</sequence>
<reference evidence="5" key="1">
    <citation type="submission" date="2012-12" db="EMBL/GenBank/DDBJ databases">
        <authorList>
            <person name="Hellsten U."/>
            <person name="Grimwood J."/>
            <person name="Chapman J.A."/>
            <person name="Shapiro H."/>
            <person name="Aerts A."/>
            <person name="Otillar R.P."/>
            <person name="Terry A.Y."/>
            <person name="Boore J.L."/>
            <person name="Simakov O."/>
            <person name="Marletaz F."/>
            <person name="Cho S.-J."/>
            <person name="Edsinger-Gonzales E."/>
            <person name="Havlak P."/>
            <person name="Kuo D.-H."/>
            <person name="Larsson T."/>
            <person name="Lv J."/>
            <person name="Arendt D."/>
            <person name="Savage R."/>
            <person name="Osoegawa K."/>
            <person name="de Jong P."/>
            <person name="Lindberg D.R."/>
            <person name="Seaver E.C."/>
            <person name="Weisblat D.A."/>
            <person name="Putnam N.H."/>
            <person name="Grigoriev I.V."/>
            <person name="Rokhsar D.S."/>
        </authorList>
    </citation>
    <scope>NUCLEOTIDE SEQUENCE</scope>
    <source>
        <strain evidence="5">I ESC-2004</strain>
    </source>
</reference>
<dbReference type="EnsemblMetazoa" id="CapteT130944">
    <property type="protein sequence ID" value="CapteP130944"/>
    <property type="gene ID" value="CapteG130944"/>
</dbReference>
<dbReference type="Proteomes" id="UP000014760">
    <property type="component" value="Unassembled WGS sequence"/>
</dbReference>
<evidence type="ECO:0000256" key="1">
    <source>
        <dbReference type="ARBA" id="ARBA00010562"/>
    </source>
</evidence>
<dbReference type="AlphaFoldDB" id="R7TGT9"/>
<dbReference type="GO" id="GO:0000987">
    <property type="term" value="F:cis-regulatory region sequence-specific DNA binding"/>
    <property type="evidence" value="ECO:0007669"/>
    <property type="project" value="InterPro"/>
</dbReference>
<dbReference type="HOGENOM" id="CLU_154558_14_0_1"/>
<keyword evidence="2" id="KW-1277">Toxin-antitoxin system</keyword>
<dbReference type="PANTHER" id="PTHR38781:SF1">
    <property type="entry name" value="ANTITOXIN DINJ-RELATED"/>
    <property type="match status" value="1"/>
</dbReference>
<accession>R7TGT9</accession>
<organism evidence="3">
    <name type="scientific">Capitella teleta</name>
    <name type="common">Polychaete worm</name>
    <dbReference type="NCBI Taxonomy" id="283909"/>
    <lineage>
        <taxon>Eukaryota</taxon>
        <taxon>Metazoa</taxon>
        <taxon>Spiralia</taxon>
        <taxon>Lophotrochozoa</taxon>
        <taxon>Annelida</taxon>
        <taxon>Polychaeta</taxon>
        <taxon>Sedentaria</taxon>
        <taxon>Scolecida</taxon>
        <taxon>Capitellidae</taxon>
        <taxon>Capitella</taxon>
    </lineage>
</organism>
<dbReference type="GO" id="GO:0006351">
    <property type="term" value="P:DNA-templated transcription"/>
    <property type="evidence" value="ECO:0007669"/>
    <property type="project" value="TreeGrafter"/>
</dbReference>
<dbReference type="NCBIfam" id="TIGR02384">
    <property type="entry name" value="RelB_DinJ"/>
    <property type="match status" value="1"/>
</dbReference>
<dbReference type="GO" id="GO:0006355">
    <property type="term" value="P:regulation of DNA-templated transcription"/>
    <property type="evidence" value="ECO:0007669"/>
    <property type="project" value="InterPro"/>
</dbReference>
<evidence type="ECO:0000313" key="4">
    <source>
        <dbReference type="EnsemblMetazoa" id="CapteP130944"/>
    </source>
</evidence>
<evidence type="ECO:0000256" key="2">
    <source>
        <dbReference type="ARBA" id="ARBA00022649"/>
    </source>
</evidence>
<dbReference type="EMBL" id="AMQN01030296">
    <property type="status" value="NOT_ANNOTATED_CDS"/>
    <property type="molecule type" value="Genomic_DNA"/>
</dbReference>
<gene>
    <name evidence="3" type="ORF">CAPTEDRAFT_130944</name>
</gene>
<dbReference type="Pfam" id="PF04221">
    <property type="entry name" value="RelB"/>
    <property type="match status" value="1"/>
</dbReference>
<evidence type="ECO:0000313" key="5">
    <source>
        <dbReference type="Proteomes" id="UP000014760"/>
    </source>
</evidence>
<protein>
    <recommendedName>
        <fullName evidence="6">RelB/DinJ family addiction module antitoxin</fullName>
    </recommendedName>
</protein>
<name>R7TGT9_CAPTE</name>
<dbReference type="PANTHER" id="PTHR38781">
    <property type="entry name" value="ANTITOXIN DINJ-RELATED"/>
    <property type="match status" value="1"/>
</dbReference>
<comment type="similarity">
    <text evidence="1">Belongs to the RelB/DinJ antitoxin family.</text>
</comment>
<dbReference type="GO" id="GO:0044010">
    <property type="term" value="P:single-species biofilm formation"/>
    <property type="evidence" value="ECO:0007669"/>
    <property type="project" value="InterPro"/>
</dbReference>
<dbReference type="InterPro" id="IPR007337">
    <property type="entry name" value="RelB/DinJ"/>
</dbReference>
<dbReference type="PIRSF" id="PIRSF003108">
    <property type="entry name" value="DinJ"/>
    <property type="match status" value="1"/>
</dbReference>